<keyword evidence="5" id="KW-1185">Reference proteome</keyword>
<dbReference type="InParanoid" id="A0A3Q3LW72"/>
<reference evidence="4" key="1">
    <citation type="submission" date="2025-08" db="UniProtKB">
        <authorList>
            <consortium name="Ensembl"/>
        </authorList>
    </citation>
    <scope>IDENTIFICATION</scope>
</reference>
<keyword evidence="2" id="KW-0472">Membrane</keyword>
<feature type="transmembrane region" description="Helical" evidence="2">
    <location>
        <begin position="30"/>
        <end position="52"/>
    </location>
</feature>
<dbReference type="GO" id="GO:0005829">
    <property type="term" value="C:cytosol"/>
    <property type="evidence" value="ECO:0007669"/>
    <property type="project" value="TreeGrafter"/>
</dbReference>
<dbReference type="PANTHER" id="PTHR10219:SF19">
    <property type="entry name" value="GLYCOLIPID TRANSFER PROTEIN DOMAIN-CONTAINING PROTEIN 2"/>
    <property type="match status" value="1"/>
</dbReference>
<dbReference type="GO" id="GO:0016020">
    <property type="term" value="C:membrane"/>
    <property type="evidence" value="ECO:0007669"/>
    <property type="project" value="TreeGrafter"/>
</dbReference>
<organism evidence="4 5">
    <name type="scientific">Mastacembelus armatus</name>
    <name type="common">zig-zag eel</name>
    <dbReference type="NCBI Taxonomy" id="205130"/>
    <lineage>
        <taxon>Eukaryota</taxon>
        <taxon>Metazoa</taxon>
        <taxon>Chordata</taxon>
        <taxon>Craniata</taxon>
        <taxon>Vertebrata</taxon>
        <taxon>Euteleostomi</taxon>
        <taxon>Actinopterygii</taxon>
        <taxon>Neopterygii</taxon>
        <taxon>Teleostei</taxon>
        <taxon>Neoteleostei</taxon>
        <taxon>Acanthomorphata</taxon>
        <taxon>Anabantaria</taxon>
        <taxon>Synbranchiformes</taxon>
        <taxon>Mastacembelidae</taxon>
        <taxon>Mastacembelus</taxon>
    </lineage>
</organism>
<dbReference type="GO" id="GO:0032691">
    <property type="term" value="P:negative regulation of interleukin-1 beta production"/>
    <property type="evidence" value="ECO:0007669"/>
    <property type="project" value="UniProtKB-ARBA"/>
</dbReference>
<dbReference type="SUPFAM" id="SSF110004">
    <property type="entry name" value="Glycolipid transfer protein, GLTP"/>
    <property type="match status" value="1"/>
</dbReference>
<reference evidence="4" key="2">
    <citation type="submission" date="2025-09" db="UniProtKB">
        <authorList>
            <consortium name="Ensembl"/>
        </authorList>
    </citation>
    <scope>IDENTIFICATION</scope>
</reference>
<keyword evidence="2" id="KW-1133">Transmembrane helix</keyword>
<dbReference type="InterPro" id="IPR036497">
    <property type="entry name" value="GLTP_sf"/>
</dbReference>
<dbReference type="PANTHER" id="PTHR10219">
    <property type="entry name" value="GLYCOLIPID TRANSFER PROTEIN-RELATED"/>
    <property type="match status" value="1"/>
</dbReference>
<dbReference type="Ensembl" id="ENSMAMT00000014912.2">
    <property type="protein sequence ID" value="ENSMAMP00000014506.1"/>
    <property type="gene ID" value="ENSMAMG00000009840.2"/>
</dbReference>
<dbReference type="GO" id="GO:1902387">
    <property type="term" value="F:ceramide 1-phosphate binding"/>
    <property type="evidence" value="ECO:0007669"/>
    <property type="project" value="TreeGrafter"/>
</dbReference>
<proteinExistence type="inferred from homology"/>
<dbReference type="AlphaFoldDB" id="A0A3Q3LW72"/>
<dbReference type="Gene3D" id="1.10.3520.10">
    <property type="entry name" value="Glycolipid transfer protein"/>
    <property type="match status" value="1"/>
</dbReference>
<dbReference type="Pfam" id="PF08718">
    <property type="entry name" value="GLTP"/>
    <property type="match status" value="1"/>
</dbReference>
<feature type="domain" description="Glycolipid transfer protein" evidence="3">
    <location>
        <begin position="122"/>
        <end position="287"/>
    </location>
</feature>
<dbReference type="InterPro" id="IPR014830">
    <property type="entry name" value="Glycolipid_transfer_prot_dom"/>
</dbReference>
<comment type="similarity">
    <text evidence="1">Belongs to the GLTP family.</text>
</comment>
<dbReference type="GeneTree" id="ENSGT00940000165048"/>
<evidence type="ECO:0000259" key="3">
    <source>
        <dbReference type="Pfam" id="PF08718"/>
    </source>
</evidence>
<evidence type="ECO:0000256" key="1">
    <source>
        <dbReference type="ARBA" id="ARBA00007148"/>
    </source>
</evidence>
<evidence type="ECO:0000313" key="5">
    <source>
        <dbReference type="Proteomes" id="UP000261640"/>
    </source>
</evidence>
<accession>A0A3Q3LW72</accession>
<dbReference type="Proteomes" id="UP000261640">
    <property type="component" value="Unplaced"/>
</dbReference>
<dbReference type="GO" id="GO:1902388">
    <property type="term" value="F:ceramide 1-phosphate transfer activity"/>
    <property type="evidence" value="ECO:0007669"/>
    <property type="project" value="TreeGrafter"/>
</dbReference>
<evidence type="ECO:0000256" key="2">
    <source>
        <dbReference type="SAM" id="Phobius"/>
    </source>
</evidence>
<sequence length="325" mass="36422">MVSEAGKQWESPCLCGVGVEVAMVFLRRTVLLRFLLLSAMSALLLFVSSFWLPQGGVRGCGTAWQPCLGLYQQTPAPPLGPEDWVEADGGPSLIQDCPGQSFQAWRLLLYLKSSLSDEDDVLLEPYLQSWDQLLSFMESLGTMVSLFSQKVKEKVVLIRQLSLKHSAEAHGRLGPADLLGLKHGAYRSVRSMVEAELKLGVVNFSHRTDSGCRTLLRLHRSLLWLKLMLEGLAEGPDAVGRYKTPGELSRNAYKVALAPHHPWLLRQAAELVFLALPDRQFFLQLVCVQNQQEAEPILRVIIHALMLVHRRTQRILAEHDMLELP</sequence>
<protein>
    <submittedName>
        <fullName evidence="4">Ceramide-1-phosphate transfer protein-like</fullName>
    </submittedName>
</protein>
<name>A0A3Q3LW72_9TELE</name>
<keyword evidence="2" id="KW-0812">Transmembrane</keyword>
<dbReference type="FunFam" id="1.10.3520.10:FF:000002">
    <property type="entry name" value="Ceramide-1-phosphate transfer protein"/>
    <property type="match status" value="1"/>
</dbReference>
<evidence type="ECO:0000313" key="4">
    <source>
        <dbReference type="Ensembl" id="ENSMAMP00000014506.1"/>
    </source>
</evidence>